<dbReference type="Pfam" id="PF00128">
    <property type="entry name" value="Alpha-amylase"/>
    <property type="match status" value="1"/>
</dbReference>
<protein>
    <submittedName>
        <fullName evidence="5">Alpha-glucosidase</fullName>
    </submittedName>
</protein>
<organism evidence="5 6">
    <name type="scientific">Novosphingobium humi</name>
    <dbReference type="NCBI Taxonomy" id="2282397"/>
    <lineage>
        <taxon>Bacteria</taxon>
        <taxon>Pseudomonadati</taxon>
        <taxon>Pseudomonadota</taxon>
        <taxon>Alphaproteobacteria</taxon>
        <taxon>Sphingomonadales</taxon>
        <taxon>Sphingomonadaceae</taxon>
        <taxon>Novosphingobium</taxon>
    </lineage>
</organism>
<evidence type="ECO:0000313" key="6">
    <source>
        <dbReference type="Proteomes" id="UP001218231"/>
    </source>
</evidence>
<keyword evidence="6" id="KW-1185">Reference proteome</keyword>
<feature type="domain" description="Glycosyl hydrolase family 13 catalytic" evidence="4">
    <location>
        <begin position="55"/>
        <end position="432"/>
    </location>
</feature>
<dbReference type="InterPro" id="IPR017853">
    <property type="entry name" value="GH"/>
</dbReference>
<comment type="similarity">
    <text evidence="1">Belongs to the glycosyl hydrolase 13 family.</text>
</comment>
<evidence type="ECO:0000259" key="4">
    <source>
        <dbReference type="SMART" id="SM00642"/>
    </source>
</evidence>
<dbReference type="PANTHER" id="PTHR10357:SF179">
    <property type="entry name" value="NEUTRAL AND BASIC AMINO ACID TRANSPORT PROTEIN RBAT"/>
    <property type="match status" value="1"/>
</dbReference>
<feature type="region of interest" description="Disordered" evidence="2">
    <location>
        <begin position="419"/>
        <end position="442"/>
    </location>
</feature>
<evidence type="ECO:0000313" key="5">
    <source>
        <dbReference type="EMBL" id="WCT79354.1"/>
    </source>
</evidence>
<dbReference type="Gene3D" id="2.60.40.1180">
    <property type="entry name" value="Golgi alpha-mannosidase II"/>
    <property type="match status" value="1"/>
</dbReference>
<keyword evidence="3" id="KW-0732">Signal</keyword>
<evidence type="ECO:0000256" key="1">
    <source>
        <dbReference type="ARBA" id="ARBA00008061"/>
    </source>
</evidence>
<feature type="signal peptide" evidence="3">
    <location>
        <begin position="1"/>
        <end position="28"/>
    </location>
</feature>
<geneLocation type="plasmid" evidence="5 6">
    <name>unnamed1</name>
</geneLocation>
<dbReference type="PANTHER" id="PTHR10357">
    <property type="entry name" value="ALPHA-AMYLASE FAMILY MEMBER"/>
    <property type="match status" value="1"/>
</dbReference>
<reference evidence="5 6" key="1">
    <citation type="submission" date="2023-02" db="EMBL/GenBank/DDBJ databases">
        <title>Genome sequence of Novosphingobium humi KACC 19094.</title>
        <authorList>
            <person name="Kim S."/>
            <person name="Heo J."/>
            <person name="Kwon S.-W."/>
        </authorList>
    </citation>
    <scope>NUCLEOTIDE SEQUENCE [LARGE SCALE GENOMIC DNA]</scope>
    <source>
        <strain evidence="5 6">KACC 19094</strain>
        <plasmid evidence="5 6">unnamed1</plasmid>
    </source>
</reference>
<feature type="compositionally biased region" description="Basic and acidic residues" evidence="2">
    <location>
        <begin position="423"/>
        <end position="432"/>
    </location>
</feature>
<dbReference type="SMART" id="SM00642">
    <property type="entry name" value="Aamy"/>
    <property type="match status" value="1"/>
</dbReference>
<dbReference type="InterPro" id="IPR045857">
    <property type="entry name" value="O16G_dom_2"/>
</dbReference>
<dbReference type="Proteomes" id="UP001218231">
    <property type="component" value="Plasmid unnamed1"/>
</dbReference>
<dbReference type="SUPFAM" id="SSF51445">
    <property type="entry name" value="(Trans)glycosidases"/>
    <property type="match status" value="1"/>
</dbReference>
<proteinExistence type="inferred from homology"/>
<gene>
    <name evidence="5" type="ORF">PQ457_20380</name>
</gene>
<sequence>MITPKIGKFALTAALGMVLALGASPAQAAQPAPLAPPAKAVAKPQPWWTHAVIYEIYPRSFQDTNGDGIGDLNGVTRRLDYLRDLGVDAIWLTPFYPSPNADFGYDVSDYTAVAPEYGTMADWDRLTREARKRGIRVLVDLVLNHSSDQHPWFRESRSSRSNPKRDWYVWHDPAPDGGPPTNWQSIFGGSTWEYDKPTGQYYYHIFLKEQPDLNWANPGLQKAMHDVARFWLNHGASGFRLDATPYLFEDTNWPQDPDVKSGAPVGLKPYNSNLPATRAALRGLRKVVDSFPGERVLLGENAISSIADLRKVYGAKGDEINLPMDFLYKDVAGLNASAFKARIDEAELKLDGLPPVFHFSNHDTPRQWGRFGDGRHNDRIARITSAMTLTLRGTALMYYGEEIGMPDLAPDELRGIPLGPKRKVADNRDPERSPMQWRAGKGAGFTTGEPWLPVGRSAASVNVEDQRADKGSLYHWYARLLQLRKTNAAMRSGAYIPLESGNAQVLAYARRDAAGNGVLVLLNMSGQPQTLSISGWPDRVPVSGGMLMSSEPGAVMDWQRPVLEPFGVRLVGFKGG</sequence>
<dbReference type="Gene3D" id="3.20.20.80">
    <property type="entry name" value="Glycosidases"/>
    <property type="match status" value="1"/>
</dbReference>
<dbReference type="RefSeq" id="WP_273619631.1">
    <property type="nucleotide sequence ID" value="NZ_CP117418.1"/>
</dbReference>
<evidence type="ECO:0000256" key="3">
    <source>
        <dbReference type="SAM" id="SignalP"/>
    </source>
</evidence>
<dbReference type="Gene3D" id="3.90.400.10">
    <property type="entry name" value="Oligo-1,6-glucosidase, Domain 2"/>
    <property type="match status" value="1"/>
</dbReference>
<feature type="chain" id="PRO_5047037745" evidence="3">
    <location>
        <begin position="29"/>
        <end position="576"/>
    </location>
</feature>
<dbReference type="SUPFAM" id="SSF51011">
    <property type="entry name" value="Glycosyl hydrolase domain"/>
    <property type="match status" value="1"/>
</dbReference>
<dbReference type="InterPro" id="IPR006047">
    <property type="entry name" value="GH13_cat_dom"/>
</dbReference>
<evidence type="ECO:0000256" key="2">
    <source>
        <dbReference type="SAM" id="MobiDB-lite"/>
    </source>
</evidence>
<dbReference type="CDD" id="cd11333">
    <property type="entry name" value="AmyAc_SI_OligoGlu_DGase"/>
    <property type="match status" value="1"/>
</dbReference>
<dbReference type="InterPro" id="IPR013780">
    <property type="entry name" value="Glyco_hydro_b"/>
</dbReference>
<accession>A0ABY7U1F6</accession>
<keyword evidence="5" id="KW-0614">Plasmid</keyword>
<name>A0ABY7U1F6_9SPHN</name>
<dbReference type="EMBL" id="CP117418">
    <property type="protein sequence ID" value="WCT79354.1"/>
    <property type="molecule type" value="Genomic_DNA"/>
</dbReference>